<dbReference type="RefSeq" id="WP_152261667.1">
    <property type="nucleotide sequence ID" value="NZ_CP045143.1"/>
</dbReference>
<evidence type="ECO:0000313" key="3">
    <source>
        <dbReference type="Proteomes" id="UP000326779"/>
    </source>
</evidence>
<evidence type="ECO:0000313" key="1">
    <source>
        <dbReference type="EMBL" id="MEE6717227.1"/>
    </source>
</evidence>
<gene>
    <name evidence="2" type="ORF">D1010_17400</name>
    <name evidence="1" type="ORF">PS435_15420</name>
</gene>
<dbReference type="GO" id="GO:0016787">
    <property type="term" value="F:hydrolase activity"/>
    <property type="evidence" value="ECO:0007669"/>
    <property type="project" value="UniProtKB-KW"/>
</dbReference>
<dbReference type="PANTHER" id="PTHR48098:SF1">
    <property type="entry name" value="DIACYLGLYCEROL ACYLTRANSFERASE_MYCOLYLTRANSFERASE AG85A"/>
    <property type="match status" value="1"/>
</dbReference>
<dbReference type="EMBL" id="JAQSGK010000095">
    <property type="protein sequence ID" value="MEE6717227.1"/>
    <property type="molecule type" value="Genomic_DNA"/>
</dbReference>
<dbReference type="InterPro" id="IPR000801">
    <property type="entry name" value="Esterase-like"/>
</dbReference>
<dbReference type="GO" id="GO:0016747">
    <property type="term" value="F:acyltransferase activity, transferring groups other than amino-acyl groups"/>
    <property type="evidence" value="ECO:0007669"/>
    <property type="project" value="TreeGrafter"/>
</dbReference>
<dbReference type="Gene3D" id="3.40.50.1820">
    <property type="entry name" value="alpha/beta hydrolase"/>
    <property type="match status" value="1"/>
</dbReference>
<organism evidence="2 3">
    <name type="scientific">Schleiferilactobacillus harbinensis</name>
    <dbReference type="NCBI Taxonomy" id="304207"/>
    <lineage>
        <taxon>Bacteria</taxon>
        <taxon>Bacillati</taxon>
        <taxon>Bacillota</taxon>
        <taxon>Bacilli</taxon>
        <taxon>Lactobacillales</taxon>
        <taxon>Lactobacillaceae</taxon>
        <taxon>Schleiferilactobacillus</taxon>
    </lineage>
</organism>
<protein>
    <submittedName>
        <fullName evidence="1">Alpha/beta hydrolase-fold protein</fullName>
    </submittedName>
    <submittedName>
        <fullName evidence="2">Tributyrin esterase</fullName>
    </submittedName>
</protein>
<proteinExistence type="predicted"/>
<keyword evidence="4" id="KW-1185">Reference proteome</keyword>
<dbReference type="Proteomes" id="UP000326779">
    <property type="component" value="Chromosome"/>
</dbReference>
<dbReference type="SUPFAM" id="SSF53474">
    <property type="entry name" value="alpha/beta-Hydrolases"/>
    <property type="match status" value="1"/>
</dbReference>
<dbReference type="Proteomes" id="UP001330016">
    <property type="component" value="Unassembled WGS sequence"/>
</dbReference>
<dbReference type="AlphaFoldDB" id="A0A5P8M909"/>
<dbReference type="PANTHER" id="PTHR48098">
    <property type="entry name" value="ENTEROCHELIN ESTERASE-RELATED"/>
    <property type="match status" value="1"/>
</dbReference>
<reference evidence="2 3" key="1">
    <citation type="submission" date="2019-10" db="EMBL/GenBank/DDBJ databases">
        <title>The completed genome of Lactobacillus harbinensis M1.</title>
        <authorList>
            <person name="Zheng Y."/>
        </authorList>
    </citation>
    <scope>NUCLEOTIDE SEQUENCE [LARGE SCALE GENOMIC DNA]</scope>
    <source>
        <strain evidence="2 3">M1</strain>
    </source>
</reference>
<dbReference type="KEGG" id="lhb:D1010_17400"/>
<evidence type="ECO:0000313" key="4">
    <source>
        <dbReference type="Proteomes" id="UP001330016"/>
    </source>
</evidence>
<dbReference type="InterPro" id="IPR029058">
    <property type="entry name" value="AB_hydrolase_fold"/>
</dbReference>
<accession>A0A5P8M909</accession>
<keyword evidence="1" id="KW-0378">Hydrolase</keyword>
<evidence type="ECO:0000313" key="2">
    <source>
        <dbReference type="EMBL" id="QFR25016.1"/>
    </source>
</evidence>
<dbReference type="InterPro" id="IPR050583">
    <property type="entry name" value="Mycobacterial_A85_antigen"/>
</dbReference>
<dbReference type="EMBL" id="CP045143">
    <property type="protein sequence ID" value="QFR25016.1"/>
    <property type="molecule type" value="Genomic_DNA"/>
</dbReference>
<dbReference type="Pfam" id="PF00756">
    <property type="entry name" value="Esterase"/>
    <property type="match status" value="1"/>
</dbReference>
<reference evidence="1 4" key="2">
    <citation type="submission" date="2023-02" db="EMBL/GenBank/DDBJ databases">
        <title>The predominant lactic acid bacteria and yeasts involved in the spontaneous fermentation of millet during the production of the traditional porridge Hausa koko in Ghana.</title>
        <authorList>
            <person name="Atter A."/>
            <person name="Diaz M."/>
        </authorList>
    </citation>
    <scope>NUCLEOTIDE SEQUENCE [LARGE SCALE GENOMIC DNA]</scope>
    <source>
        <strain evidence="1 4">FI11640</strain>
    </source>
</reference>
<sequence>MAVFHVEFSSEKLGMRSRLNVLLPENAQPNLPILLLLHGLGDDENAWLEQTKIADYARNQQVAVIMPRADRSYYTNTVSGMHYFDYISEEVVARCRQWFSLSAQPDDTYVGGLSMGGYGALKCALLHPEIFAGAFSLSGVPDIVEQWREHPERTSWYTALFGKKTELAGSTNDVVSVVQRWPADQKKPFLWQLCGTEDPFLRMNERFHTIAQQSGFENSLELVAGAHEWRVWDTAIQEVLPLVARKTKQ</sequence>
<name>A0A5P8M909_9LACO</name>